<dbReference type="SUPFAM" id="SSF55729">
    <property type="entry name" value="Acyl-CoA N-acyltransferases (Nat)"/>
    <property type="match status" value="1"/>
</dbReference>
<evidence type="ECO:0000259" key="3">
    <source>
        <dbReference type="PROSITE" id="PS51186"/>
    </source>
</evidence>
<evidence type="ECO:0000313" key="5">
    <source>
        <dbReference type="Proteomes" id="UP000295184"/>
    </source>
</evidence>
<dbReference type="PANTHER" id="PTHR10908:SF0">
    <property type="entry name" value="SEROTONIN N-ACETYLTRANSFERASE"/>
    <property type="match status" value="1"/>
</dbReference>
<dbReference type="CDD" id="cd04301">
    <property type="entry name" value="NAT_SF"/>
    <property type="match status" value="1"/>
</dbReference>
<dbReference type="Proteomes" id="UP000295184">
    <property type="component" value="Unassembled WGS sequence"/>
</dbReference>
<dbReference type="Gene3D" id="3.40.630.30">
    <property type="match status" value="1"/>
</dbReference>
<dbReference type="PANTHER" id="PTHR10908">
    <property type="entry name" value="SEROTONIN N-ACETYLTRANSFERASE"/>
    <property type="match status" value="1"/>
</dbReference>
<reference evidence="4 5" key="1">
    <citation type="submission" date="2019-03" db="EMBL/GenBank/DDBJ databases">
        <title>Genomic Encyclopedia of Type Strains, Phase IV (KMG-IV): sequencing the most valuable type-strain genomes for metagenomic binning, comparative biology and taxonomic classification.</title>
        <authorList>
            <person name="Goeker M."/>
        </authorList>
    </citation>
    <scope>NUCLEOTIDE SEQUENCE [LARGE SCALE GENOMIC DNA]</scope>
    <source>
        <strain evidence="4 5">DSM 100451</strain>
    </source>
</reference>
<dbReference type="EMBL" id="SLUM01000042">
    <property type="protein sequence ID" value="TCL52886.1"/>
    <property type="molecule type" value="Genomic_DNA"/>
</dbReference>
<keyword evidence="2" id="KW-0012">Acyltransferase</keyword>
<dbReference type="AlphaFoldDB" id="A0A4R1QHF5"/>
<gene>
    <name evidence="4" type="ORF">EDD77_14215</name>
</gene>
<dbReference type="InterPro" id="IPR016181">
    <property type="entry name" value="Acyl_CoA_acyltransferase"/>
</dbReference>
<dbReference type="RefSeq" id="WP_058963068.1">
    <property type="nucleotide sequence ID" value="NZ_CABKVM010000012.1"/>
</dbReference>
<dbReference type="InterPro" id="IPR051635">
    <property type="entry name" value="SNAT-like"/>
</dbReference>
<feature type="domain" description="N-acetyltransferase" evidence="3">
    <location>
        <begin position="1"/>
        <end position="159"/>
    </location>
</feature>
<evidence type="ECO:0000256" key="1">
    <source>
        <dbReference type="ARBA" id="ARBA00022679"/>
    </source>
</evidence>
<dbReference type="Pfam" id="PF00583">
    <property type="entry name" value="Acetyltransf_1"/>
    <property type="match status" value="1"/>
</dbReference>
<dbReference type="GeneID" id="97382747"/>
<accession>A0A4R1QHF5</accession>
<dbReference type="InterPro" id="IPR000182">
    <property type="entry name" value="GNAT_dom"/>
</dbReference>
<dbReference type="PROSITE" id="PS51186">
    <property type="entry name" value="GNAT"/>
    <property type="match status" value="1"/>
</dbReference>
<name>A0A4R1QHF5_9FIRM</name>
<dbReference type="GO" id="GO:0008080">
    <property type="term" value="F:N-acetyltransferase activity"/>
    <property type="evidence" value="ECO:0007669"/>
    <property type="project" value="UniProtKB-ARBA"/>
</dbReference>
<evidence type="ECO:0000256" key="2">
    <source>
        <dbReference type="ARBA" id="ARBA00023315"/>
    </source>
</evidence>
<sequence>MTIRHAYPADLDALDKLEQQCFPPEEAATRAAFSQRLAVFPEHFWIAEENGEIVACVNGCVSDAPLLQDEMFEDAGLHNEQGAWQMLFGVETHPVVQGKGYASALMRQMIEDARAQGRRGVVLTCKQELLDFYRRFGFENEGISASQHGGAVWYDMRLRF</sequence>
<keyword evidence="1 4" id="KW-0808">Transferase</keyword>
<proteinExistence type="predicted"/>
<organism evidence="4 5">
    <name type="scientific">Allofournierella massiliensis</name>
    <dbReference type="NCBI Taxonomy" id="1650663"/>
    <lineage>
        <taxon>Bacteria</taxon>
        <taxon>Bacillati</taxon>
        <taxon>Bacillota</taxon>
        <taxon>Clostridia</taxon>
        <taxon>Eubacteriales</taxon>
        <taxon>Oscillospiraceae</taxon>
        <taxon>Allofournierella</taxon>
    </lineage>
</organism>
<dbReference type="STRING" id="1650663.GCA_001486665_00564"/>
<comment type="caution">
    <text evidence="4">The sequence shown here is derived from an EMBL/GenBank/DDBJ whole genome shotgun (WGS) entry which is preliminary data.</text>
</comment>
<dbReference type="OrthoDB" id="9800962at2"/>
<evidence type="ECO:0000313" key="4">
    <source>
        <dbReference type="EMBL" id="TCL52886.1"/>
    </source>
</evidence>
<protein>
    <submittedName>
        <fullName evidence="4">Putative N-acetyltransferase YhbS</fullName>
    </submittedName>
</protein>